<sequence>MHARPKTPNIPKQSASLEFLEELKLHTDNYVVAGHASKWTVYRSLLADISAAHLWSGSLLHHLFHLKTAAEAGHLVSSEIDRVTESPQVYAARSQLVQYHIQNVHLAITYLEKK</sequence>
<reference evidence="1 2" key="1">
    <citation type="submission" date="2015-06" db="EMBL/GenBank/DDBJ databases">
        <title>Draft genome sequence of an Antarctic Pseudomonas sp. strain KG01 with full potential for biotechnological applications.</title>
        <authorList>
            <person name="Pavlov M.S."/>
            <person name="Lira F."/>
            <person name="Martinez J.L."/>
            <person name="Marshall S.H."/>
        </authorList>
    </citation>
    <scope>NUCLEOTIDE SEQUENCE [LARGE SCALE GENOMIC DNA]</scope>
    <source>
        <strain evidence="1 2">KG01</strain>
    </source>
</reference>
<name>A0A0J8FTL0_9PSED</name>
<evidence type="ECO:0000313" key="2">
    <source>
        <dbReference type="Proteomes" id="UP000037551"/>
    </source>
</evidence>
<dbReference type="Proteomes" id="UP000037551">
    <property type="component" value="Unassembled WGS sequence"/>
</dbReference>
<organism evidence="1 2">
    <name type="scientific">Pseudomonas fildesensis</name>
    <dbReference type="NCBI Taxonomy" id="1674920"/>
    <lineage>
        <taxon>Bacteria</taxon>
        <taxon>Pseudomonadati</taxon>
        <taxon>Pseudomonadota</taxon>
        <taxon>Gammaproteobacteria</taxon>
        <taxon>Pseudomonadales</taxon>
        <taxon>Pseudomonadaceae</taxon>
        <taxon>Pseudomonas</taxon>
    </lineage>
</organism>
<evidence type="ECO:0000313" key="1">
    <source>
        <dbReference type="EMBL" id="KMT53590.1"/>
    </source>
</evidence>
<comment type="caution">
    <text evidence="1">The sequence shown here is derived from an EMBL/GenBank/DDBJ whole genome shotgun (WGS) entry which is preliminary data.</text>
</comment>
<proteinExistence type="predicted"/>
<protein>
    <submittedName>
        <fullName evidence="1">Uncharacterized protein</fullName>
    </submittedName>
</protein>
<accession>A0A0J8FTL0</accession>
<dbReference type="AlphaFoldDB" id="A0A0J8FTL0"/>
<gene>
    <name evidence="1" type="ORF">ACR52_21345</name>
</gene>
<dbReference type="EMBL" id="LFMW01000014">
    <property type="protein sequence ID" value="KMT53590.1"/>
    <property type="molecule type" value="Genomic_DNA"/>
</dbReference>
<dbReference type="PATRIC" id="fig|1674920.3.peg.2677"/>
<keyword evidence="2" id="KW-1185">Reference proteome</keyword>